<keyword evidence="2" id="KW-0969">Cilium</keyword>
<sequence length="597" mass="71165">MSVLPISSPISRPANNRIGAQDVVGTANAAIGYRLHERTRHKLHRSNKCRGEYVQVQQQPGKIEERLIQHQYSEGDDSGRALETGRSFLPRINNSSIIPMNDKRAGDEVLRIEERELQNFINMREFEERTDKIIALNRVREFIEQGMMAHEEDINIRREKLRHMLEKEDSELMREVVNQVHSCENARREEIRIRAEGKKREEEENRRMLITSKRRQQYLENCPETRERISRDIARGVKYSNLIQMLEKETLRQEERELDELWYQIMLRESENLKRHDEEVMRKRIMVGKTTGLILEQQIAVRSSSSGQVQRLREQEKLELEGLWDEVRAEEVRNLAHERGKRERLKGELEEQLMVARRRMAEQSRQQAEVERLLKVANEEELRKEKEEIAKNTEYLRKEMMAYMRSLEDLRAVEMRREAEVNAIIEESARDAGARRDLASKRYKEGRKRILENFMVERDEQMRLKREYAEGERRRLEEERHLCKREAEVGAAYGHAEAMRRREMALHYGQELQAQRQYDEEKKRREVDRDRVVYRDALRENEEYMKLTEEMVNAPEIIAPSAFKIMLKEYMARRDAQQKILCGHRPVSLSSAPPLQH</sequence>
<evidence type="ECO:0000313" key="5">
    <source>
        <dbReference type="Proteomes" id="UP000694866"/>
    </source>
</evidence>
<organism evidence="5 6">
    <name type="scientific">Fopius arisanus</name>
    <dbReference type="NCBI Taxonomy" id="64838"/>
    <lineage>
        <taxon>Eukaryota</taxon>
        <taxon>Metazoa</taxon>
        <taxon>Ecdysozoa</taxon>
        <taxon>Arthropoda</taxon>
        <taxon>Hexapoda</taxon>
        <taxon>Insecta</taxon>
        <taxon>Pterygota</taxon>
        <taxon>Neoptera</taxon>
        <taxon>Endopterygota</taxon>
        <taxon>Hymenoptera</taxon>
        <taxon>Apocrita</taxon>
        <taxon>Ichneumonoidea</taxon>
        <taxon>Braconidae</taxon>
        <taxon>Opiinae</taxon>
        <taxon>Fopius</taxon>
    </lineage>
</organism>
<feature type="coiled-coil region" evidence="4">
    <location>
        <begin position="459"/>
        <end position="486"/>
    </location>
</feature>
<keyword evidence="3" id="KW-0966">Cell projection</keyword>
<reference evidence="6" key="1">
    <citation type="submission" date="2025-08" db="UniProtKB">
        <authorList>
            <consortium name="RefSeq"/>
        </authorList>
    </citation>
    <scope>IDENTIFICATION</scope>
    <source>
        <strain evidence="6">USDA-PBARC FA_bdor</strain>
        <tissue evidence="6">Whole organism</tissue>
    </source>
</reference>
<comment type="subcellular location">
    <subcellularLocation>
        <location evidence="1">Cell projection</location>
        <location evidence="1">Cilium</location>
    </subcellularLocation>
</comment>
<evidence type="ECO:0000313" key="6">
    <source>
        <dbReference type="RefSeq" id="XP_011297535.1"/>
    </source>
</evidence>
<evidence type="ECO:0000256" key="4">
    <source>
        <dbReference type="SAM" id="Coils"/>
    </source>
</evidence>
<evidence type="ECO:0000256" key="3">
    <source>
        <dbReference type="ARBA" id="ARBA00023273"/>
    </source>
</evidence>
<feature type="coiled-coil region" evidence="4">
    <location>
        <begin position="346"/>
        <end position="399"/>
    </location>
</feature>
<proteinExistence type="predicted"/>
<dbReference type="GeneID" id="105263185"/>
<dbReference type="KEGG" id="fas:105263185"/>
<dbReference type="GO" id="GO:0005929">
    <property type="term" value="C:cilium"/>
    <property type="evidence" value="ECO:0007669"/>
    <property type="project" value="UniProtKB-SubCell"/>
</dbReference>
<dbReference type="InterPro" id="IPR043596">
    <property type="entry name" value="CFAP53/TCHP"/>
</dbReference>
<protein>
    <submittedName>
        <fullName evidence="6">Trichohyalin-like</fullName>
    </submittedName>
</protein>
<evidence type="ECO:0000256" key="1">
    <source>
        <dbReference type="ARBA" id="ARBA00004138"/>
    </source>
</evidence>
<evidence type="ECO:0000256" key="2">
    <source>
        <dbReference type="ARBA" id="ARBA00023069"/>
    </source>
</evidence>
<keyword evidence="4" id="KW-0175">Coiled coil</keyword>
<dbReference type="OrthoDB" id="75950at2759"/>
<dbReference type="Proteomes" id="UP000694866">
    <property type="component" value="Unplaced"/>
</dbReference>
<accession>A0A9R1SUS5</accession>
<name>A0A9R1SUS5_9HYME</name>
<gene>
    <name evidence="6" type="primary">LOC105263185</name>
</gene>
<dbReference type="RefSeq" id="XP_011297535.1">
    <property type="nucleotide sequence ID" value="XM_011299233.1"/>
</dbReference>
<dbReference type="PANTHER" id="PTHR31183">
    <property type="entry name" value="TRICHOPLEIN KERATIN FILAMENT-BINDING PROTEIN FAMILY MEMBER"/>
    <property type="match status" value="1"/>
</dbReference>
<dbReference type="PANTHER" id="PTHR31183:SF1">
    <property type="entry name" value="CILIA- AND FLAGELLA-ASSOCIATED PROTEIN 53"/>
    <property type="match status" value="1"/>
</dbReference>
<keyword evidence="5" id="KW-1185">Reference proteome</keyword>
<dbReference type="AlphaFoldDB" id="A0A9R1SUS5"/>